<dbReference type="Gene3D" id="3.40.720.10">
    <property type="entry name" value="Alkaline Phosphatase, subunit A"/>
    <property type="match status" value="1"/>
</dbReference>
<evidence type="ECO:0000256" key="1">
    <source>
        <dbReference type="SAM" id="MobiDB-lite"/>
    </source>
</evidence>
<evidence type="ECO:0000313" key="4">
    <source>
        <dbReference type="EMBL" id="MBB4766774.1"/>
    </source>
</evidence>
<proteinExistence type="predicted"/>
<dbReference type="Proteomes" id="UP000578112">
    <property type="component" value="Unassembled WGS sequence"/>
</dbReference>
<feature type="transmembrane region" description="Helical" evidence="2">
    <location>
        <begin position="177"/>
        <end position="197"/>
    </location>
</feature>
<feature type="transmembrane region" description="Helical" evidence="2">
    <location>
        <begin position="119"/>
        <end position="137"/>
    </location>
</feature>
<keyword evidence="2" id="KW-1133">Transmembrane helix</keyword>
<feature type="domain" description="Sulfatase N-terminal" evidence="3">
    <location>
        <begin position="327"/>
        <end position="533"/>
    </location>
</feature>
<evidence type="ECO:0000313" key="5">
    <source>
        <dbReference type="Proteomes" id="UP000578112"/>
    </source>
</evidence>
<dbReference type="AlphaFoldDB" id="A0A7W7MUN2"/>
<reference evidence="4 5" key="1">
    <citation type="submission" date="2020-08" db="EMBL/GenBank/DDBJ databases">
        <title>Sequencing the genomes of 1000 actinobacteria strains.</title>
        <authorList>
            <person name="Klenk H.-P."/>
        </authorList>
    </citation>
    <scope>NUCLEOTIDE SEQUENCE [LARGE SCALE GENOMIC DNA]</scope>
    <source>
        <strain evidence="4 5">DSM 43149</strain>
    </source>
</reference>
<feature type="region of interest" description="Disordered" evidence="1">
    <location>
        <begin position="15"/>
        <end position="54"/>
    </location>
</feature>
<dbReference type="EMBL" id="JACHNH010000001">
    <property type="protein sequence ID" value="MBB4766774.1"/>
    <property type="molecule type" value="Genomic_DNA"/>
</dbReference>
<name>A0A7W7MUN2_9ACTN</name>
<dbReference type="Pfam" id="PF00884">
    <property type="entry name" value="Sulfatase"/>
    <property type="match status" value="1"/>
</dbReference>
<feature type="transmembrane region" description="Helical" evidence="2">
    <location>
        <begin position="209"/>
        <end position="232"/>
    </location>
</feature>
<gene>
    <name evidence="4" type="ORF">BJ971_007330</name>
</gene>
<dbReference type="InterPro" id="IPR000917">
    <property type="entry name" value="Sulfatase_N"/>
</dbReference>
<feature type="transmembrane region" description="Helical" evidence="2">
    <location>
        <begin position="63"/>
        <end position="82"/>
    </location>
</feature>
<protein>
    <recommendedName>
        <fullName evidence="3">Sulfatase N-terminal domain-containing protein</fullName>
    </recommendedName>
</protein>
<keyword evidence="2" id="KW-0812">Transmembrane</keyword>
<organism evidence="4 5">
    <name type="scientific">Actinoplanes digitatis</name>
    <dbReference type="NCBI Taxonomy" id="1868"/>
    <lineage>
        <taxon>Bacteria</taxon>
        <taxon>Bacillati</taxon>
        <taxon>Actinomycetota</taxon>
        <taxon>Actinomycetes</taxon>
        <taxon>Micromonosporales</taxon>
        <taxon>Micromonosporaceae</taxon>
        <taxon>Actinoplanes</taxon>
    </lineage>
</organism>
<accession>A0A7W7MUN2</accession>
<keyword evidence="2" id="KW-0472">Membrane</keyword>
<dbReference type="InterPro" id="IPR017850">
    <property type="entry name" value="Alkaline_phosphatase_core_sf"/>
</dbReference>
<evidence type="ECO:0000256" key="2">
    <source>
        <dbReference type="SAM" id="Phobius"/>
    </source>
</evidence>
<comment type="caution">
    <text evidence="4">The sequence shown here is derived from an EMBL/GenBank/DDBJ whole genome shotgun (WGS) entry which is preliminary data.</text>
</comment>
<keyword evidence="5" id="KW-1185">Reference proteome</keyword>
<sequence>MSGSVREALAARFRRASKAEAAVEAEPKTDAEAAAEAEPMSEEATPPEAVAGPARERGRVRRIAGHVLTVSAVVLVFAALIMPNVISRLERPGTYLRLPIEGFVAVGLIILLPGRWKRIVAGVLGAGLGLLTVLKTIDMGFYETLNRPFDLVLDWVLLDDAQSFLKDTVGDAGAKGALVGVVLLIAAILALTSLAAMRITKVAAAHRRATTGTAITGTAVWLVMLMLGVQVFNIPVAARSSALYVYDRAGAVKAGLRDEKDFTREAADDAFANTPGDQLLTGLRGKDVFFTFIESYGRSAIEDPKLARGTVDVLNEGTESLKKAGFAAKSGFLASSTYGGNSWLAHSTFLSGVWINNQQRYRNLMASDRLTMTMAFKKAGFDTVSVMPGATRAFPEGSFYGYNRVYDSRNTGYVGPKFSWAPQPDQYTMSWLEKNLHEPAHAPMMVEMPLVSSHTPWAPIPQFIDWDDVGDGSVYKQIQKEGKQPKSIWKDPAKVQREYSRSIQYTLTTITSWLERYGDENTVMVFLGDHQASKIVTGEGASHDVPITILAKDKTVLDKVADWGWTDGLKPDPGAPVWKMNDFRDRFLTAYGPSSDVSRALSPPQR</sequence>
<dbReference type="RefSeq" id="WP_239087662.1">
    <property type="nucleotide sequence ID" value="NZ_BOMK01000049.1"/>
</dbReference>
<feature type="transmembrane region" description="Helical" evidence="2">
    <location>
        <begin position="94"/>
        <end position="112"/>
    </location>
</feature>
<dbReference type="SUPFAM" id="SSF53649">
    <property type="entry name" value="Alkaline phosphatase-like"/>
    <property type="match status" value="1"/>
</dbReference>
<evidence type="ECO:0000259" key="3">
    <source>
        <dbReference type="Pfam" id="PF00884"/>
    </source>
</evidence>